<feature type="chain" id="PRO_5017766320" evidence="1">
    <location>
        <begin position="21"/>
        <end position="300"/>
    </location>
</feature>
<keyword evidence="1" id="KW-0732">Signal</keyword>
<organism evidence="2 3">
    <name type="scientific">Chitinophaga silvisoli</name>
    <dbReference type="NCBI Taxonomy" id="2291814"/>
    <lineage>
        <taxon>Bacteria</taxon>
        <taxon>Pseudomonadati</taxon>
        <taxon>Bacteroidota</taxon>
        <taxon>Chitinophagia</taxon>
        <taxon>Chitinophagales</taxon>
        <taxon>Chitinophagaceae</taxon>
        <taxon>Chitinophaga</taxon>
    </lineage>
</organism>
<evidence type="ECO:0000256" key="1">
    <source>
        <dbReference type="SAM" id="SignalP"/>
    </source>
</evidence>
<dbReference type="OrthoDB" id="626665at2"/>
<proteinExistence type="predicted"/>
<feature type="signal peptide" evidence="1">
    <location>
        <begin position="1"/>
        <end position="20"/>
    </location>
</feature>
<evidence type="ECO:0000313" key="2">
    <source>
        <dbReference type="EMBL" id="RFM36487.1"/>
    </source>
</evidence>
<dbReference type="InterPro" id="IPR019861">
    <property type="entry name" value="PorP/SprF_Bacteroidetes"/>
</dbReference>
<dbReference type="Pfam" id="PF11751">
    <property type="entry name" value="PorP_SprF"/>
    <property type="match status" value="1"/>
</dbReference>
<protein>
    <submittedName>
        <fullName evidence="2">Type IX secretion system membrane protein PorP/SprF</fullName>
    </submittedName>
</protein>
<name>A0A3E1P8L7_9BACT</name>
<evidence type="ECO:0000313" key="3">
    <source>
        <dbReference type="Proteomes" id="UP000261174"/>
    </source>
</evidence>
<dbReference type="NCBIfam" id="TIGR03519">
    <property type="entry name" value="T9SS_PorP_fam"/>
    <property type="match status" value="1"/>
</dbReference>
<comment type="caution">
    <text evidence="2">The sequence shown here is derived from an EMBL/GenBank/DDBJ whole genome shotgun (WGS) entry which is preliminary data.</text>
</comment>
<dbReference type="EMBL" id="QTJV01000001">
    <property type="protein sequence ID" value="RFM36487.1"/>
    <property type="molecule type" value="Genomic_DNA"/>
</dbReference>
<reference evidence="2 3" key="1">
    <citation type="submission" date="2018-08" db="EMBL/GenBank/DDBJ databases">
        <title>Chitinophaga sp. K20C18050901, a novel bacterium isolated from forest soil.</title>
        <authorList>
            <person name="Wang C."/>
        </authorList>
    </citation>
    <scope>NUCLEOTIDE SEQUENCE [LARGE SCALE GENOMIC DNA]</scope>
    <source>
        <strain evidence="2 3">K20C18050901</strain>
    </source>
</reference>
<dbReference type="RefSeq" id="WP_116851811.1">
    <property type="nucleotide sequence ID" value="NZ_QTJV01000001.1"/>
</dbReference>
<sequence>MKKVIITLFVLIACYLPSKAQQDPIYSQYMFNGLAINPAYASLDESARLTVDGRNQWVGVDGAPKTATFSFYSPLNERGTTLGFSAMRESITVDTRTDLNLFASQKVNLTEELHLAMGLIVGMSQYKENNNSLTTTDPTFASNLSYMKTNVGFGFALFTERFYLGLGAPMFKSFDLGKSVNRIVSKPHYYMQAAYVFDINDDLKFKPTLLLRDVKGAGLSYDFNASVLLRELVWLGASWRSEKTVTGMVGVRITPQLEMGYSYDTPTNSNLKGAQSVSHELMISYRFGWSSDHEILPRLF</sequence>
<gene>
    <name evidence="2" type="ORF">DXN04_02990</name>
</gene>
<accession>A0A3E1P8L7</accession>
<keyword evidence="3" id="KW-1185">Reference proteome</keyword>
<dbReference type="AlphaFoldDB" id="A0A3E1P8L7"/>
<dbReference type="Proteomes" id="UP000261174">
    <property type="component" value="Unassembled WGS sequence"/>
</dbReference>